<organism evidence="3 4">
    <name type="scientific">Miscanthus lutarioriparius</name>
    <dbReference type="NCBI Taxonomy" id="422564"/>
    <lineage>
        <taxon>Eukaryota</taxon>
        <taxon>Viridiplantae</taxon>
        <taxon>Streptophyta</taxon>
        <taxon>Embryophyta</taxon>
        <taxon>Tracheophyta</taxon>
        <taxon>Spermatophyta</taxon>
        <taxon>Magnoliopsida</taxon>
        <taxon>Liliopsida</taxon>
        <taxon>Poales</taxon>
        <taxon>Poaceae</taxon>
        <taxon>PACMAD clade</taxon>
        <taxon>Panicoideae</taxon>
        <taxon>Andropogonodae</taxon>
        <taxon>Andropogoneae</taxon>
        <taxon>Saccharinae</taxon>
        <taxon>Miscanthus</taxon>
    </lineage>
</organism>
<accession>A0A811S1Y8</accession>
<dbReference type="Proteomes" id="UP000604825">
    <property type="component" value="Unassembled WGS sequence"/>
</dbReference>
<protein>
    <recommendedName>
        <fullName evidence="5">Secreted protein</fullName>
    </recommendedName>
</protein>
<feature type="chain" id="PRO_5032457624" description="Secreted protein" evidence="2">
    <location>
        <begin position="21"/>
        <end position="90"/>
    </location>
</feature>
<dbReference type="AlphaFoldDB" id="A0A811S1Y8"/>
<evidence type="ECO:0000313" key="3">
    <source>
        <dbReference type="EMBL" id="CAD6334746.1"/>
    </source>
</evidence>
<proteinExistence type="predicted"/>
<keyword evidence="1" id="KW-0472">Membrane</keyword>
<evidence type="ECO:0008006" key="5">
    <source>
        <dbReference type="Google" id="ProtNLM"/>
    </source>
</evidence>
<keyword evidence="1" id="KW-0812">Transmembrane</keyword>
<evidence type="ECO:0000313" key="4">
    <source>
        <dbReference type="Proteomes" id="UP000604825"/>
    </source>
</evidence>
<dbReference type="PROSITE" id="PS51257">
    <property type="entry name" value="PROKAR_LIPOPROTEIN"/>
    <property type="match status" value="1"/>
</dbReference>
<name>A0A811S1Y8_9POAL</name>
<feature type="transmembrane region" description="Helical" evidence="1">
    <location>
        <begin position="12"/>
        <end position="33"/>
    </location>
</feature>
<dbReference type="OrthoDB" id="676037at2759"/>
<keyword evidence="4" id="KW-1185">Reference proteome</keyword>
<reference evidence="3" key="1">
    <citation type="submission" date="2020-10" db="EMBL/GenBank/DDBJ databases">
        <authorList>
            <person name="Han B."/>
            <person name="Lu T."/>
            <person name="Zhao Q."/>
            <person name="Huang X."/>
            <person name="Zhao Y."/>
        </authorList>
    </citation>
    <scope>NUCLEOTIDE SEQUENCE</scope>
</reference>
<keyword evidence="2" id="KW-0732">Signal</keyword>
<sequence>MKHLIIYFSNVLWLFSCGHSCGTAWGGALWSIWKSRNDVVFNKKIVTSPVALIYKMLMLSKTWCPLLKPKLKPMADEMINRILVNTVSVM</sequence>
<dbReference type="EMBL" id="CAJGYO010000017">
    <property type="protein sequence ID" value="CAD6334746.1"/>
    <property type="molecule type" value="Genomic_DNA"/>
</dbReference>
<evidence type="ECO:0000256" key="2">
    <source>
        <dbReference type="SAM" id="SignalP"/>
    </source>
</evidence>
<gene>
    <name evidence="3" type="ORF">NCGR_LOCUS58844</name>
</gene>
<feature type="signal peptide" evidence="2">
    <location>
        <begin position="1"/>
        <end position="20"/>
    </location>
</feature>
<comment type="caution">
    <text evidence="3">The sequence shown here is derived from an EMBL/GenBank/DDBJ whole genome shotgun (WGS) entry which is preliminary data.</text>
</comment>
<keyword evidence="1" id="KW-1133">Transmembrane helix</keyword>
<evidence type="ECO:0000256" key="1">
    <source>
        <dbReference type="SAM" id="Phobius"/>
    </source>
</evidence>